<evidence type="ECO:0000313" key="4">
    <source>
        <dbReference type="EMBL" id="OGF10379.1"/>
    </source>
</evidence>
<sequence>MQKIILAKTGNEAMALAMKQVNPDVVAAYPITPATEIVQIFSQYVADGEVKTEFVAVESEHSAMSACIGSAAAGARTMTGTSSQGLALMYEMVYIAAGLRLPIVMANVNRALSAPINIHCDHSDSMGCRDAGWIHIFSENAQEAYDNMIQAMRIAEHQDVRLPVMVTTDGFIISHGMERIDTLPDAEVQGFIGKYDPLMHLLDVKKPFTIGAINLTDYYFEHRRAMVDAQNNALKVIKEVGAEFGQKFDTNYGLIEKYQLDDAEVAIVALGSTCGTAKVVIDQLRGKGVKAGLMKIRVFRPFPAEEIVKALENIKTVAVLDRSDSVGGFGGPVFTEVRSALYGSAHKPQIAGVVYGLGGREIDMEQIEKLFMDLKDGKFKADSVSYLGVRE</sequence>
<reference evidence="4 5" key="1">
    <citation type="journal article" date="2016" name="Nat. Commun.">
        <title>Thousands of microbial genomes shed light on interconnected biogeochemical processes in an aquifer system.</title>
        <authorList>
            <person name="Anantharaman K."/>
            <person name="Brown C.T."/>
            <person name="Hug L.A."/>
            <person name="Sharon I."/>
            <person name="Castelle C.J."/>
            <person name="Probst A.J."/>
            <person name="Thomas B.C."/>
            <person name="Singh A."/>
            <person name="Wilkins M.J."/>
            <person name="Karaoz U."/>
            <person name="Brodie E.L."/>
            <person name="Williams K.H."/>
            <person name="Hubbard S.S."/>
            <person name="Banfield J.F."/>
        </authorList>
    </citation>
    <scope>NUCLEOTIDE SEQUENCE [LARGE SCALE GENOMIC DNA]</scope>
</reference>
<dbReference type="GO" id="GO:0006979">
    <property type="term" value="P:response to oxidative stress"/>
    <property type="evidence" value="ECO:0007669"/>
    <property type="project" value="TreeGrafter"/>
</dbReference>
<dbReference type="SUPFAM" id="SSF52922">
    <property type="entry name" value="TK C-terminal domain-like"/>
    <property type="match status" value="1"/>
</dbReference>
<proteinExistence type="predicted"/>
<feature type="domain" description="Pyruvate flavodoxin/ferredoxin oxidoreductase pyrimidine binding" evidence="2">
    <location>
        <begin position="17"/>
        <end position="240"/>
    </location>
</feature>
<dbReference type="CDD" id="cd07034">
    <property type="entry name" value="TPP_PYR_PFOR_IOR-alpha_like"/>
    <property type="match status" value="1"/>
</dbReference>
<dbReference type="InterPro" id="IPR050722">
    <property type="entry name" value="Pyruvate:ferred/Flavod_OxRd"/>
</dbReference>
<dbReference type="GO" id="GO:0016903">
    <property type="term" value="F:oxidoreductase activity, acting on the aldehyde or oxo group of donors"/>
    <property type="evidence" value="ECO:0007669"/>
    <property type="project" value="UniProtKB-ARBA"/>
</dbReference>
<gene>
    <name evidence="4" type="primary">porA</name>
    <name evidence="4" type="ORF">A2024_02520</name>
</gene>
<dbReference type="InterPro" id="IPR029061">
    <property type="entry name" value="THDP-binding"/>
</dbReference>
<dbReference type="Proteomes" id="UP000177230">
    <property type="component" value="Unassembled WGS sequence"/>
</dbReference>
<dbReference type="FunFam" id="3.40.50.970:FF:000012">
    <property type="entry name" value="Pyruvate:ferredoxin (Flavodoxin) oxidoreductase"/>
    <property type="match status" value="1"/>
</dbReference>
<dbReference type="InterPro" id="IPR002880">
    <property type="entry name" value="Pyrv_Fd/Flavodoxin_OxRdtase_N"/>
</dbReference>
<evidence type="ECO:0000313" key="5">
    <source>
        <dbReference type="Proteomes" id="UP000177230"/>
    </source>
</evidence>
<feature type="domain" description="Pyruvate:ferredoxin oxidoreductase core" evidence="3">
    <location>
        <begin position="263"/>
        <end position="367"/>
    </location>
</feature>
<evidence type="ECO:0000259" key="3">
    <source>
        <dbReference type="Pfam" id="PF17147"/>
    </source>
</evidence>
<dbReference type="Pfam" id="PF17147">
    <property type="entry name" value="PFOR_II"/>
    <property type="match status" value="1"/>
</dbReference>
<accession>A0A1F5R7I7</accession>
<dbReference type="FunFam" id="3.40.50.920:FF:000010">
    <property type="entry name" value="Pyruvate ferredoxin oxidoreductase, alpha subunit"/>
    <property type="match status" value="1"/>
</dbReference>
<dbReference type="Pfam" id="PF01855">
    <property type="entry name" value="POR_N"/>
    <property type="match status" value="1"/>
</dbReference>
<dbReference type="Gene3D" id="3.40.50.920">
    <property type="match status" value="1"/>
</dbReference>
<dbReference type="PANTHER" id="PTHR32154:SF0">
    <property type="entry name" value="PYRUVATE-FLAVODOXIN OXIDOREDUCTASE-RELATED"/>
    <property type="match status" value="1"/>
</dbReference>
<keyword evidence="4" id="KW-0670">Pyruvate</keyword>
<dbReference type="SUPFAM" id="SSF52518">
    <property type="entry name" value="Thiamin diphosphate-binding fold (THDP-binding)"/>
    <property type="match status" value="1"/>
</dbReference>
<dbReference type="Gene3D" id="3.40.50.970">
    <property type="match status" value="1"/>
</dbReference>
<dbReference type="InterPro" id="IPR033412">
    <property type="entry name" value="PFOR_II"/>
</dbReference>
<evidence type="ECO:0000256" key="1">
    <source>
        <dbReference type="ARBA" id="ARBA00023002"/>
    </source>
</evidence>
<dbReference type="EMBL" id="MFFM01000039">
    <property type="protein sequence ID" value="OGF10379.1"/>
    <property type="molecule type" value="Genomic_DNA"/>
</dbReference>
<keyword evidence="1" id="KW-0560">Oxidoreductase</keyword>
<dbReference type="AlphaFoldDB" id="A0A1F5R7I7"/>
<protein>
    <submittedName>
        <fullName evidence="4">Pyruvate ferredoxin oxidoreductase</fullName>
    </submittedName>
</protein>
<organism evidence="4 5">
    <name type="scientific">Candidatus Edwardsbacteria bacterium GWF2_54_11</name>
    <dbReference type="NCBI Taxonomy" id="1817851"/>
    <lineage>
        <taxon>Bacteria</taxon>
        <taxon>Candidatus Edwardsiibacteriota</taxon>
    </lineage>
</organism>
<evidence type="ECO:0000259" key="2">
    <source>
        <dbReference type="Pfam" id="PF01855"/>
    </source>
</evidence>
<dbReference type="InterPro" id="IPR009014">
    <property type="entry name" value="Transketo_C/PFOR_II"/>
</dbReference>
<comment type="caution">
    <text evidence="4">The sequence shown here is derived from an EMBL/GenBank/DDBJ whole genome shotgun (WGS) entry which is preliminary data.</text>
</comment>
<dbReference type="PANTHER" id="PTHR32154">
    <property type="entry name" value="PYRUVATE-FLAVODOXIN OXIDOREDUCTASE-RELATED"/>
    <property type="match status" value="1"/>
</dbReference>
<name>A0A1F5R7I7_9BACT</name>
<dbReference type="GO" id="GO:0019752">
    <property type="term" value="P:carboxylic acid metabolic process"/>
    <property type="evidence" value="ECO:0007669"/>
    <property type="project" value="UniProtKB-ARBA"/>
</dbReference>